<dbReference type="Proteomes" id="UP001354989">
    <property type="component" value="Chromosome"/>
</dbReference>
<proteinExistence type="predicted"/>
<keyword evidence="2" id="KW-1185">Reference proteome</keyword>
<protein>
    <submittedName>
        <fullName evidence="1">Uncharacterized protein</fullName>
    </submittedName>
</protein>
<name>A0ABN6L6B7_9BACT</name>
<evidence type="ECO:0000313" key="2">
    <source>
        <dbReference type="Proteomes" id="UP001354989"/>
    </source>
</evidence>
<sequence>MFNPPTMISSDFLAQCGKNQTIDYISILTSTPTVYKIHEKITFKPQNQLKHLKLMVYRFLNLLN</sequence>
<organism evidence="1 2">
    <name type="scientific">Persicobacter psychrovividus</name>
    <dbReference type="NCBI Taxonomy" id="387638"/>
    <lineage>
        <taxon>Bacteria</taxon>
        <taxon>Pseudomonadati</taxon>
        <taxon>Bacteroidota</taxon>
        <taxon>Cytophagia</taxon>
        <taxon>Cytophagales</taxon>
        <taxon>Persicobacteraceae</taxon>
        <taxon>Persicobacter</taxon>
    </lineage>
</organism>
<dbReference type="EMBL" id="AP025292">
    <property type="protein sequence ID" value="BDC98724.1"/>
    <property type="molecule type" value="Genomic_DNA"/>
</dbReference>
<evidence type="ECO:0000313" key="1">
    <source>
        <dbReference type="EMBL" id="BDC98724.1"/>
    </source>
</evidence>
<gene>
    <name evidence="1" type="ORF">PEPS_10050</name>
</gene>
<reference evidence="1 2" key="1">
    <citation type="submission" date="2021-12" db="EMBL/GenBank/DDBJ databases">
        <title>Genome sequencing of bacteria with rrn-lacking chromosome and rrn-plasmid.</title>
        <authorList>
            <person name="Anda M."/>
            <person name="Iwasaki W."/>
        </authorList>
    </citation>
    <scope>NUCLEOTIDE SEQUENCE [LARGE SCALE GENOMIC DNA]</scope>
    <source>
        <strain evidence="1 2">NBRC 101262</strain>
    </source>
</reference>
<accession>A0ABN6L6B7</accession>